<organism evidence="3 4">
    <name type="scientific">Microlunatus spumicola</name>
    <dbReference type="NCBI Taxonomy" id="81499"/>
    <lineage>
        <taxon>Bacteria</taxon>
        <taxon>Bacillati</taxon>
        <taxon>Actinomycetota</taxon>
        <taxon>Actinomycetes</taxon>
        <taxon>Propionibacteriales</taxon>
        <taxon>Propionibacteriaceae</taxon>
        <taxon>Microlunatus</taxon>
    </lineage>
</organism>
<accession>A0ABP6XJS7</accession>
<comment type="caution">
    <text evidence="3">The sequence shown here is derived from an EMBL/GenBank/DDBJ whole genome shotgun (WGS) entry which is preliminary data.</text>
</comment>
<keyword evidence="1" id="KW-0812">Transmembrane</keyword>
<protein>
    <recommendedName>
        <fullName evidence="2">DUF1707 domain-containing protein</fullName>
    </recommendedName>
</protein>
<feature type="domain" description="DUF1707" evidence="2">
    <location>
        <begin position="17"/>
        <end position="69"/>
    </location>
</feature>
<feature type="transmembrane region" description="Helical" evidence="1">
    <location>
        <begin position="98"/>
        <end position="124"/>
    </location>
</feature>
<keyword evidence="1" id="KW-1133">Transmembrane helix</keyword>
<evidence type="ECO:0000259" key="2">
    <source>
        <dbReference type="Pfam" id="PF08044"/>
    </source>
</evidence>
<proteinExistence type="predicted"/>
<gene>
    <name evidence="3" type="ORF">GCM10022197_25080</name>
</gene>
<dbReference type="EMBL" id="BAAAYR010000002">
    <property type="protein sequence ID" value="GAA3567880.1"/>
    <property type="molecule type" value="Genomic_DNA"/>
</dbReference>
<evidence type="ECO:0000313" key="3">
    <source>
        <dbReference type="EMBL" id="GAA3567880.1"/>
    </source>
</evidence>
<dbReference type="Proteomes" id="UP001500767">
    <property type="component" value="Unassembled WGS sequence"/>
</dbReference>
<reference evidence="4" key="1">
    <citation type="journal article" date="2019" name="Int. J. Syst. Evol. Microbiol.">
        <title>The Global Catalogue of Microorganisms (GCM) 10K type strain sequencing project: providing services to taxonomists for standard genome sequencing and annotation.</title>
        <authorList>
            <consortium name="The Broad Institute Genomics Platform"/>
            <consortium name="The Broad Institute Genome Sequencing Center for Infectious Disease"/>
            <person name="Wu L."/>
            <person name="Ma J."/>
        </authorList>
    </citation>
    <scope>NUCLEOTIDE SEQUENCE [LARGE SCALE GENOMIC DNA]</scope>
    <source>
        <strain evidence="4">JCM 16540</strain>
    </source>
</reference>
<evidence type="ECO:0000313" key="4">
    <source>
        <dbReference type="Proteomes" id="UP001500767"/>
    </source>
</evidence>
<name>A0ABP6XJS7_9ACTN</name>
<sequence length="134" mass="15154">MWAYNAQPPLQPPTQPVRIGDAERDEALDKLGDHFAAGRLTREELDERTEQAMGARFDRDLEALFRDLPERPRTVVVRRTRPQTPAVLPTALMALLPLLLLAAVASVILHVPVLIGPVVWLLILSNMGRRHHYR</sequence>
<keyword evidence="1" id="KW-0472">Membrane</keyword>
<dbReference type="InterPro" id="IPR012551">
    <property type="entry name" value="DUF1707_SHOCT-like"/>
</dbReference>
<dbReference type="Pfam" id="PF08044">
    <property type="entry name" value="DUF1707"/>
    <property type="match status" value="1"/>
</dbReference>
<dbReference type="RefSeq" id="WP_204910374.1">
    <property type="nucleotide sequence ID" value="NZ_BAAAYR010000002.1"/>
</dbReference>
<keyword evidence="4" id="KW-1185">Reference proteome</keyword>
<evidence type="ECO:0000256" key="1">
    <source>
        <dbReference type="SAM" id="Phobius"/>
    </source>
</evidence>